<evidence type="ECO:0000256" key="1">
    <source>
        <dbReference type="SAM" id="MobiDB-lite"/>
    </source>
</evidence>
<keyword evidence="4" id="KW-1185">Reference proteome</keyword>
<dbReference type="InterPro" id="IPR000210">
    <property type="entry name" value="BTB/POZ_dom"/>
</dbReference>
<dbReference type="HOGENOM" id="CLU_068952_0_0_1"/>
<dbReference type="OMA" id="GCFLQFQ"/>
<dbReference type="VEuPathDB" id="FungiDB:MCYG_00252"/>
<feature type="region of interest" description="Disordered" evidence="1">
    <location>
        <begin position="1"/>
        <end position="53"/>
    </location>
</feature>
<organism evidence="3 4">
    <name type="scientific">Arthroderma otae (strain ATCC MYA-4605 / CBS 113480)</name>
    <name type="common">Microsporum canis</name>
    <dbReference type="NCBI Taxonomy" id="554155"/>
    <lineage>
        <taxon>Eukaryota</taxon>
        <taxon>Fungi</taxon>
        <taxon>Dikarya</taxon>
        <taxon>Ascomycota</taxon>
        <taxon>Pezizomycotina</taxon>
        <taxon>Eurotiomycetes</taxon>
        <taxon>Eurotiomycetidae</taxon>
        <taxon>Onygenales</taxon>
        <taxon>Arthrodermataceae</taxon>
        <taxon>Microsporum</taxon>
    </lineage>
</organism>
<dbReference type="OrthoDB" id="3926209at2759"/>
<gene>
    <name evidence="3" type="ORF">MCYG_00252</name>
</gene>
<dbReference type="InterPro" id="IPR011333">
    <property type="entry name" value="SKP1/BTB/POZ_sf"/>
</dbReference>
<accession>C5FCC0</accession>
<dbReference type="PANTHER" id="PTHR47843:SF3">
    <property type="entry name" value="BTB DOMAIN-CONTAINING PROTEIN"/>
    <property type="match status" value="1"/>
</dbReference>
<feature type="compositionally biased region" description="Basic and acidic residues" evidence="1">
    <location>
        <begin position="37"/>
        <end position="46"/>
    </location>
</feature>
<sequence>MADPLPQVQIELPGDIEMEESTAPPAEGNVAEPSGEAAKEEEKAAEVPETQQPAAPEVISQQYLFLNYLTSPIVQLVLGKGEEQTTLTAHQAVLEPSPFFAEKLAQCEQTGERRIILEDEYTETVACFLQFQYTGEYFPRLLPSGKDLEQDPAIPKVDSNGDQLLKHARIYSLAEKLGNEKLKALAQNKIGSIESSATGEIAYARYVYSHTTPDDTAIRAPVARFWAKMSDVLRHDAEEEFRALCLDHPQFSFDLLNRVLDIKEKRTRERENTSSPAFKGPARKRSRAF</sequence>
<evidence type="ECO:0000259" key="2">
    <source>
        <dbReference type="PROSITE" id="PS50097"/>
    </source>
</evidence>
<dbReference type="Proteomes" id="UP000002035">
    <property type="component" value="Unassembled WGS sequence"/>
</dbReference>
<evidence type="ECO:0000313" key="4">
    <source>
        <dbReference type="Proteomes" id="UP000002035"/>
    </source>
</evidence>
<dbReference type="GeneID" id="9225128"/>
<proteinExistence type="predicted"/>
<dbReference type="Gene3D" id="3.30.710.10">
    <property type="entry name" value="Potassium Channel Kv1.1, Chain A"/>
    <property type="match status" value="1"/>
</dbReference>
<dbReference type="EMBL" id="DS995701">
    <property type="protein sequence ID" value="EEQ27364.1"/>
    <property type="molecule type" value="Genomic_DNA"/>
</dbReference>
<dbReference type="AlphaFoldDB" id="C5FCC0"/>
<feature type="region of interest" description="Disordered" evidence="1">
    <location>
        <begin position="266"/>
        <end position="289"/>
    </location>
</feature>
<evidence type="ECO:0000313" key="3">
    <source>
        <dbReference type="EMBL" id="EEQ27364.1"/>
    </source>
</evidence>
<dbReference type="PANTHER" id="PTHR47843">
    <property type="entry name" value="BTB DOMAIN-CONTAINING PROTEIN-RELATED"/>
    <property type="match status" value="1"/>
</dbReference>
<dbReference type="RefSeq" id="XP_002850148.1">
    <property type="nucleotide sequence ID" value="XM_002850102.1"/>
</dbReference>
<dbReference type="eggNOG" id="ENOG502S0VB">
    <property type="taxonomic scope" value="Eukaryota"/>
</dbReference>
<dbReference type="PROSITE" id="PS50097">
    <property type="entry name" value="BTB"/>
    <property type="match status" value="1"/>
</dbReference>
<feature type="domain" description="BTB" evidence="2">
    <location>
        <begin position="74"/>
        <end position="136"/>
    </location>
</feature>
<name>C5FCC0_ARTOC</name>
<protein>
    <recommendedName>
        <fullName evidence="2">BTB domain-containing protein</fullName>
    </recommendedName>
</protein>
<reference evidence="4" key="1">
    <citation type="journal article" date="2012" name="MBio">
        <title>Comparative genome analysis of Trichophyton rubrum and related dermatophytes reveals candidate genes involved in infection.</title>
        <authorList>
            <person name="Martinez D.A."/>
            <person name="Oliver B.G."/>
            <person name="Graeser Y."/>
            <person name="Goldberg J.M."/>
            <person name="Li W."/>
            <person name="Martinez-Rossi N.M."/>
            <person name="Monod M."/>
            <person name="Shelest E."/>
            <person name="Barton R.C."/>
            <person name="Birch E."/>
            <person name="Brakhage A.A."/>
            <person name="Chen Z."/>
            <person name="Gurr S.J."/>
            <person name="Heiman D."/>
            <person name="Heitman J."/>
            <person name="Kosti I."/>
            <person name="Rossi A."/>
            <person name="Saif S."/>
            <person name="Samalova M."/>
            <person name="Saunders C.W."/>
            <person name="Shea T."/>
            <person name="Summerbell R.C."/>
            <person name="Xu J."/>
            <person name="Young S."/>
            <person name="Zeng Q."/>
            <person name="Birren B.W."/>
            <person name="Cuomo C.A."/>
            <person name="White T.C."/>
        </authorList>
    </citation>
    <scope>NUCLEOTIDE SEQUENCE [LARGE SCALE GENOMIC DNA]</scope>
    <source>
        <strain evidence="4">ATCC MYA-4605 / CBS 113480</strain>
    </source>
</reference>